<sequence length="230" mass="25877">MNWSVDEINQKAAKTKNQHDSPNNSTNRGRKKVMLIRRDFLTGRLKILRRSCGNPARINLDVPVEVTSKLYQRYACLNSKQGQQEFSQKRCSFILHDVVNVADNGLVEQCTKGSDVNADGIPGNVQKPFELTVGKGGEAELALKHISKSEKRSEERFTNSTSQTLNGESHVNVSQNQVIRRAFRLQFQNIRLSPSNSNAEFCKRTSNNNCFPGGFHSGDSDYKRSARDTE</sequence>
<evidence type="ECO:0000313" key="2">
    <source>
        <dbReference type="EMBL" id="KAK3575708.1"/>
    </source>
</evidence>
<reference evidence="2" key="3">
    <citation type="submission" date="2023-05" db="EMBL/GenBank/DDBJ databases">
        <authorList>
            <person name="Smith C.H."/>
        </authorList>
    </citation>
    <scope>NUCLEOTIDE SEQUENCE</scope>
    <source>
        <strain evidence="2">CHS0354</strain>
        <tissue evidence="2">Mantle</tissue>
    </source>
</reference>
<protein>
    <submittedName>
        <fullName evidence="2">Uncharacterized protein</fullName>
    </submittedName>
</protein>
<name>A0AAE0RKS3_9BIVA</name>
<dbReference type="Proteomes" id="UP001195483">
    <property type="component" value="Unassembled WGS sequence"/>
</dbReference>
<evidence type="ECO:0000313" key="3">
    <source>
        <dbReference type="Proteomes" id="UP001195483"/>
    </source>
</evidence>
<accession>A0AAE0RKS3</accession>
<comment type="caution">
    <text evidence="2">The sequence shown here is derived from an EMBL/GenBank/DDBJ whole genome shotgun (WGS) entry which is preliminary data.</text>
</comment>
<keyword evidence="3" id="KW-1185">Reference proteome</keyword>
<reference evidence="2" key="1">
    <citation type="journal article" date="2021" name="Genome Biol. Evol.">
        <title>A High-Quality Reference Genome for a Parasitic Bivalve with Doubly Uniparental Inheritance (Bivalvia: Unionida).</title>
        <authorList>
            <person name="Smith C.H."/>
        </authorList>
    </citation>
    <scope>NUCLEOTIDE SEQUENCE</scope>
    <source>
        <strain evidence="2">CHS0354</strain>
    </source>
</reference>
<evidence type="ECO:0000256" key="1">
    <source>
        <dbReference type="SAM" id="MobiDB-lite"/>
    </source>
</evidence>
<dbReference type="AlphaFoldDB" id="A0AAE0RKS3"/>
<proteinExistence type="predicted"/>
<reference evidence="2" key="2">
    <citation type="journal article" date="2021" name="Genome Biol. Evol.">
        <title>Developing a high-quality reference genome for a parasitic bivalve with doubly uniparental inheritance (Bivalvia: Unionida).</title>
        <authorList>
            <person name="Smith C.H."/>
        </authorList>
    </citation>
    <scope>NUCLEOTIDE SEQUENCE</scope>
    <source>
        <strain evidence="2">CHS0354</strain>
        <tissue evidence="2">Mantle</tissue>
    </source>
</reference>
<organism evidence="2 3">
    <name type="scientific">Potamilus streckersoni</name>
    <dbReference type="NCBI Taxonomy" id="2493646"/>
    <lineage>
        <taxon>Eukaryota</taxon>
        <taxon>Metazoa</taxon>
        <taxon>Spiralia</taxon>
        <taxon>Lophotrochozoa</taxon>
        <taxon>Mollusca</taxon>
        <taxon>Bivalvia</taxon>
        <taxon>Autobranchia</taxon>
        <taxon>Heteroconchia</taxon>
        <taxon>Palaeoheterodonta</taxon>
        <taxon>Unionida</taxon>
        <taxon>Unionoidea</taxon>
        <taxon>Unionidae</taxon>
        <taxon>Ambleminae</taxon>
        <taxon>Lampsilini</taxon>
        <taxon>Potamilus</taxon>
    </lineage>
</organism>
<dbReference type="EMBL" id="JAEAOA010001678">
    <property type="protein sequence ID" value="KAK3575708.1"/>
    <property type="molecule type" value="Genomic_DNA"/>
</dbReference>
<feature type="region of interest" description="Disordered" evidence="1">
    <location>
        <begin position="8"/>
        <end position="31"/>
    </location>
</feature>
<gene>
    <name evidence="2" type="ORF">CHS0354_027722</name>
</gene>